<reference evidence="1 2" key="1">
    <citation type="submission" date="2018-08" db="EMBL/GenBank/DDBJ databases">
        <title>Complete genome sequence of five Acinetobacter baumannii phages from Abidjan, Cote d'Ivoire.</title>
        <authorList>
            <person name="Essoh C."/>
            <person name="Vernadet J.-P."/>
            <person name="Vergnaud G."/>
            <person name="Resch G."/>
            <person name="Pourcel C."/>
        </authorList>
    </citation>
    <scope>NUCLEOTIDE SEQUENCE [LARGE SCALE GENOMIC DNA]</scope>
</reference>
<organism evidence="1 2">
    <name type="scientific">Acinetobacter phage vB_AbaM_B09_Aci05</name>
    <dbReference type="NCBI Taxonomy" id="2315458"/>
    <lineage>
        <taxon>Viruses</taxon>
        <taxon>Duplodnaviria</taxon>
        <taxon>Heunggongvirae</taxon>
        <taxon>Uroviricota</taxon>
        <taxon>Caudoviricetes</taxon>
        <taxon>Saclayvirus</taxon>
        <taxon>Saclayvirus Aci05</taxon>
    </lineage>
</organism>
<gene>
    <name evidence="1" type="ORF">Aci05_086</name>
</gene>
<proteinExistence type="predicted"/>
<accession>A0A386KB25</accession>
<sequence length="59" mass="6446">MKALFAGYWIAMFLCLLGWILNIKQIIGSAAVFSWLLVAKVAGIFIFPVGIVLGWAGVF</sequence>
<name>A0A386KB25_9CAUD</name>
<dbReference type="EMBL" id="MH746814">
    <property type="protein sequence ID" value="AYD82453.1"/>
    <property type="molecule type" value="Genomic_DNA"/>
</dbReference>
<evidence type="ECO:0000313" key="1">
    <source>
        <dbReference type="EMBL" id="AYD82453.1"/>
    </source>
</evidence>
<keyword evidence="2" id="KW-1185">Reference proteome</keyword>
<dbReference type="Proteomes" id="UP000269940">
    <property type="component" value="Segment"/>
</dbReference>
<evidence type="ECO:0000313" key="2">
    <source>
        <dbReference type="Proteomes" id="UP000269940"/>
    </source>
</evidence>
<protein>
    <submittedName>
        <fullName evidence="1">Uncharacterized protein</fullName>
    </submittedName>
</protein>